<evidence type="ECO:0000313" key="6">
    <source>
        <dbReference type="EMBL" id="GAG45082.1"/>
    </source>
</evidence>
<evidence type="ECO:0000256" key="1">
    <source>
        <dbReference type="ARBA" id="ARBA00009512"/>
    </source>
</evidence>
<evidence type="ECO:0000256" key="5">
    <source>
        <dbReference type="ARBA" id="ARBA00023274"/>
    </source>
</evidence>
<dbReference type="Pfam" id="PF01250">
    <property type="entry name" value="Ribosomal_S6"/>
    <property type="match status" value="1"/>
</dbReference>
<keyword evidence="3" id="KW-0694">RNA-binding</keyword>
<dbReference type="Gene3D" id="3.30.70.60">
    <property type="match status" value="1"/>
</dbReference>
<comment type="similarity">
    <text evidence="1">Belongs to the bacterial ribosomal protein bS6 family.</text>
</comment>
<dbReference type="SUPFAM" id="SSF54995">
    <property type="entry name" value="Ribosomal protein S6"/>
    <property type="match status" value="1"/>
</dbReference>
<accession>X0YCS8</accession>
<dbReference type="GO" id="GO:0019843">
    <property type="term" value="F:rRNA binding"/>
    <property type="evidence" value="ECO:0007669"/>
    <property type="project" value="UniProtKB-KW"/>
</dbReference>
<evidence type="ECO:0008006" key="7">
    <source>
        <dbReference type="Google" id="ProtNLM"/>
    </source>
</evidence>
<dbReference type="PROSITE" id="PS01048">
    <property type="entry name" value="RIBOSOMAL_S6"/>
    <property type="match status" value="1"/>
</dbReference>
<comment type="caution">
    <text evidence="6">The sequence shown here is derived from an EMBL/GenBank/DDBJ whole genome shotgun (WGS) entry which is preliminary data.</text>
</comment>
<feature type="non-terminal residue" evidence="6">
    <location>
        <position position="1"/>
    </location>
</feature>
<dbReference type="InterPro" id="IPR014717">
    <property type="entry name" value="Transl_elong_EF1B/ribsomal_bS6"/>
</dbReference>
<evidence type="ECO:0000256" key="4">
    <source>
        <dbReference type="ARBA" id="ARBA00022980"/>
    </source>
</evidence>
<dbReference type="GO" id="GO:1990904">
    <property type="term" value="C:ribonucleoprotein complex"/>
    <property type="evidence" value="ECO:0007669"/>
    <property type="project" value="UniProtKB-KW"/>
</dbReference>
<organism evidence="6">
    <name type="scientific">marine sediment metagenome</name>
    <dbReference type="NCBI Taxonomy" id="412755"/>
    <lineage>
        <taxon>unclassified sequences</taxon>
        <taxon>metagenomes</taxon>
        <taxon>ecological metagenomes</taxon>
    </lineage>
</organism>
<feature type="non-terminal residue" evidence="6">
    <location>
        <position position="47"/>
    </location>
</feature>
<sequence>DNLSRFVTGKGGVVPEIERWGKRRLAYPIKHFMEGNYVLAKFKLKPE</sequence>
<evidence type="ECO:0000256" key="3">
    <source>
        <dbReference type="ARBA" id="ARBA00022884"/>
    </source>
</evidence>
<dbReference type="CDD" id="cd00473">
    <property type="entry name" value="bS6"/>
    <property type="match status" value="1"/>
</dbReference>
<dbReference type="EMBL" id="BARS01059421">
    <property type="protein sequence ID" value="GAG45082.1"/>
    <property type="molecule type" value="Genomic_DNA"/>
</dbReference>
<proteinExistence type="inferred from homology"/>
<dbReference type="GO" id="GO:0006412">
    <property type="term" value="P:translation"/>
    <property type="evidence" value="ECO:0007669"/>
    <property type="project" value="InterPro"/>
</dbReference>
<dbReference type="GO" id="GO:0005840">
    <property type="term" value="C:ribosome"/>
    <property type="evidence" value="ECO:0007669"/>
    <property type="project" value="UniProtKB-KW"/>
</dbReference>
<gene>
    <name evidence="6" type="ORF">S01H1_86076</name>
</gene>
<dbReference type="AlphaFoldDB" id="X0YCS8"/>
<dbReference type="InterPro" id="IPR020815">
    <property type="entry name" value="Ribosomal_bS6_CS"/>
</dbReference>
<reference evidence="6" key="1">
    <citation type="journal article" date="2014" name="Front. Microbiol.">
        <title>High frequency of phylogenetically diverse reductive dehalogenase-homologous genes in deep subseafloor sedimentary metagenomes.</title>
        <authorList>
            <person name="Kawai M."/>
            <person name="Futagami T."/>
            <person name="Toyoda A."/>
            <person name="Takaki Y."/>
            <person name="Nishi S."/>
            <person name="Hori S."/>
            <person name="Arai W."/>
            <person name="Tsubouchi T."/>
            <person name="Morono Y."/>
            <person name="Uchiyama I."/>
            <person name="Ito T."/>
            <person name="Fujiyama A."/>
            <person name="Inagaki F."/>
            <person name="Takami H."/>
        </authorList>
    </citation>
    <scope>NUCLEOTIDE SEQUENCE</scope>
    <source>
        <strain evidence="6">Expedition CK06-06</strain>
    </source>
</reference>
<name>X0YCS8_9ZZZZ</name>
<protein>
    <recommendedName>
        <fullName evidence="7">30S ribosomal protein S6</fullName>
    </recommendedName>
</protein>
<dbReference type="InterPro" id="IPR020814">
    <property type="entry name" value="Ribosomal_S6_plastid/chlpt"/>
</dbReference>
<keyword evidence="2" id="KW-0699">rRNA-binding</keyword>
<evidence type="ECO:0000256" key="2">
    <source>
        <dbReference type="ARBA" id="ARBA00022730"/>
    </source>
</evidence>
<dbReference type="GO" id="GO:0003735">
    <property type="term" value="F:structural constituent of ribosome"/>
    <property type="evidence" value="ECO:0007669"/>
    <property type="project" value="InterPro"/>
</dbReference>
<dbReference type="InterPro" id="IPR000529">
    <property type="entry name" value="Ribosomal_bS6"/>
</dbReference>
<dbReference type="InterPro" id="IPR035980">
    <property type="entry name" value="Ribosomal_bS6_sf"/>
</dbReference>
<keyword evidence="5" id="KW-0687">Ribonucleoprotein</keyword>
<keyword evidence="4" id="KW-0689">Ribosomal protein</keyword>